<gene>
    <name evidence="2" type="ORF">VNO77_36648</name>
</gene>
<evidence type="ECO:0000313" key="3">
    <source>
        <dbReference type="Proteomes" id="UP001367508"/>
    </source>
</evidence>
<feature type="transmembrane region" description="Helical" evidence="1">
    <location>
        <begin position="64"/>
        <end position="82"/>
    </location>
</feature>
<keyword evidence="1" id="KW-0472">Membrane</keyword>
<reference evidence="2 3" key="1">
    <citation type="submission" date="2024-01" db="EMBL/GenBank/DDBJ databases">
        <title>The genomes of 5 underutilized Papilionoideae crops provide insights into root nodulation and disease resistanc.</title>
        <authorList>
            <person name="Jiang F."/>
        </authorList>
    </citation>
    <scope>NUCLEOTIDE SEQUENCE [LARGE SCALE GENOMIC DNA]</scope>
    <source>
        <strain evidence="2">LVBAO_FW01</strain>
        <tissue evidence="2">Leaves</tissue>
    </source>
</reference>
<proteinExistence type="predicted"/>
<name>A0AAN9K7F7_CANGL</name>
<dbReference type="EMBL" id="JAYMYQ010000009">
    <property type="protein sequence ID" value="KAK7312640.1"/>
    <property type="molecule type" value="Genomic_DNA"/>
</dbReference>
<accession>A0AAN9K7F7</accession>
<keyword evidence="1" id="KW-0812">Transmembrane</keyword>
<dbReference type="AlphaFoldDB" id="A0AAN9K7F7"/>
<organism evidence="2 3">
    <name type="scientific">Canavalia gladiata</name>
    <name type="common">Sword bean</name>
    <name type="synonym">Dolichos gladiatus</name>
    <dbReference type="NCBI Taxonomy" id="3824"/>
    <lineage>
        <taxon>Eukaryota</taxon>
        <taxon>Viridiplantae</taxon>
        <taxon>Streptophyta</taxon>
        <taxon>Embryophyta</taxon>
        <taxon>Tracheophyta</taxon>
        <taxon>Spermatophyta</taxon>
        <taxon>Magnoliopsida</taxon>
        <taxon>eudicotyledons</taxon>
        <taxon>Gunneridae</taxon>
        <taxon>Pentapetalae</taxon>
        <taxon>rosids</taxon>
        <taxon>fabids</taxon>
        <taxon>Fabales</taxon>
        <taxon>Fabaceae</taxon>
        <taxon>Papilionoideae</taxon>
        <taxon>50 kb inversion clade</taxon>
        <taxon>NPAAA clade</taxon>
        <taxon>indigoferoid/millettioid clade</taxon>
        <taxon>Phaseoleae</taxon>
        <taxon>Canavalia</taxon>
    </lineage>
</organism>
<protein>
    <recommendedName>
        <fullName evidence="4">Transmembrane protein</fullName>
    </recommendedName>
</protein>
<evidence type="ECO:0008006" key="4">
    <source>
        <dbReference type="Google" id="ProtNLM"/>
    </source>
</evidence>
<feature type="transmembrane region" description="Helical" evidence="1">
    <location>
        <begin position="94"/>
        <end position="115"/>
    </location>
</feature>
<evidence type="ECO:0000256" key="1">
    <source>
        <dbReference type="SAM" id="Phobius"/>
    </source>
</evidence>
<keyword evidence="3" id="KW-1185">Reference proteome</keyword>
<dbReference type="Proteomes" id="UP001367508">
    <property type="component" value="Unassembled WGS sequence"/>
</dbReference>
<comment type="caution">
    <text evidence="2">The sequence shown here is derived from an EMBL/GenBank/DDBJ whole genome shotgun (WGS) entry which is preliminary data.</text>
</comment>
<sequence length="135" mass="15394">MNLMPKPKKAGINPILASDQNPRALASHLHSLTRLRTLPSSAVSISLFHSLVFFFHSFHAFELFTFPSFTNFLTTVHFINSFSTSAMHFKSRSLLFYFSPLHKSIFISVASNVFLMQCFEPNPNVNKPTPDCFFF</sequence>
<keyword evidence="1" id="KW-1133">Transmembrane helix</keyword>
<evidence type="ECO:0000313" key="2">
    <source>
        <dbReference type="EMBL" id="KAK7312640.1"/>
    </source>
</evidence>